<dbReference type="InterPro" id="IPR058627">
    <property type="entry name" value="MdtA-like_C"/>
</dbReference>
<dbReference type="Gene3D" id="2.40.50.100">
    <property type="match status" value="1"/>
</dbReference>
<dbReference type="NCBIfam" id="TIGR01730">
    <property type="entry name" value="RND_mfp"/>
    <property type="match status" value="1"/>
</dbReference>
<gene>
    <name evidence="9" type="ORF">EAS61_36695</name>
</gene>
<evidence type="ECO:0000313" key="9">
    <source>
        <dbReference type="EMBL" id="RXG85249.1"/>
    </source>
</evidence>
<evidence type="ECO:0000256" key="2">
    <source>
        <dbReference type="ARBA" id="ARBA00009477"/>
    </source>
</evidence>
<dbReference type="Proteomes" id="UP000290174">
    <property type="component" value="Unassembled WGS sequence"/>
</dbReference>
<dbReference type="Pfam" id="PF25876">
    <property type="entry name" value="HH_MFP_RND"/>
    <property type="match status" value="1"/>
</dbReference>
<dbReference type="Pfam" id="PF25954">
    <property type="entry name" value="Beta-barrel_RND_2"/>
    <property type="match status" value="1"/>
</dbReference>
<dbReference type="AlphaFoldDB" id="A0A4V1KUQ8"/>
<evidence type="ECO:0000256" key="1">
    <source>
        <dbReference type="ARBA" id="ARBA00004196"/>
    </source>
</evidence>
<feature type="domain" description="Multidrug resistance protein MdtA-like barrel-sandwich hybrid" evidence="6">
    <location>
        <begin position="75"/>
        <end position="210"/>
    </location>
</feature>
<feature type="domain" description="CusB-like beta-barrel" evidence="7">
    <location>
        <begin position="223"/>
        <end position="286"/>
    </location>
</feature>
<name>A0A4V1KUQ8_9BRAD</name>
<keyword evidence="3" id="KW-0813">Transport</keyword>
<comment type="caution">
    <text evidence="9">The sequence shown here is derived from an EMBL/GenBank/DDBJ whole genome shotgun (WGS) entry which is preliminary data.</text>
</comment>
<dbReference type="Pfam" id="PF25967">
    <property type="entry name" value="RND-MFP_C"/>
    <property type="match status" value="1"/>
</dbReference>
<accession>A0A4V1KUQ8</accession>
<dbReference type="Gene3D" id="1.10.287.470">
    <property type="entry name" value="Helix hairpin bin"/>
    <property type="match status" value="1"/>
</dbReference>
<proteinExistence type="inferred from homology"/>
<dbReference type="PANTHER" id="PTHR30469:SF38">
    <property type="entry name" value="HLYD FAMILY SECRETION PROTEIN"/>
    <property type="match status" value="1"/>
</dbReference>
<evidence type="ECO:0000259" key="5">
    <source>
        <dbReference type="Pfam" id="PF25876"/>
    </source>
</evidence>
<evidence type="ECO:0000256" key="4">
    <source>
        <dbReference type="SAM" id="Coils"/>
    </source>
</evidence>
<protein>
    <submittedName>
        <fullName evidence="9">Efflux RND transporter periplasmic adaptor subunit</fullName>
    </submittedName>
</protein>
<dbReference type="InterPro" id="IPR058624">
    <property type="entry name" value="MdtA-like_HH"/>
</dbReference>
<dbReference type="SUPFAM" id="SSF111369">
    <property type="entry name" value="HlyD-like secretion proteins"/>
    <property type="match status" value="1"/>
</dbReference>
<dbReference type="InterPro" id="IPR058625">
    <property type="entry name" value="MdtA-like_BSH"/>
</dbReference>
<dbReference type="Gene3D" id="2.40.30.170">
    <property type="match status" value="1"/>
</dbReference>
<comment type="subcellular location">
    <subcellularLocation>
        <location evidence="1">Cell envelope</location>
    </subcellularLocation>
</comment>
<dbReference type="InterPro" id="IPR006143">
    <property type="entry name" value="RND_pump_MFP"/>
</dbReference>
<reference evidence="9 10" key="1">
    <citation type="submission" date="2018-11" db="EMBL/GenBank/DDBJ databases">
        <title>Bradyrhizobium sp. nov., isolated from effective nodules of peanut in China.</title>
        <authorList>
            <person name="Li Y."/>
        </authorList>
    </citation>
    <scope>NUCLEOTIDE SEQUENCE [LARGE SCALE GENOMIC DNA]</scope>
    <source>
        <strain evidence="9 10">CCBAU 51770</strain>
    </source>
</reference>
<feature type="domain" description="Multidrug resistance protein MdtA-like C-terminal permuted SH3" evidence="8">
    <location>
        <begin position="300"/>
        <end position="359"/>
    </location>
</feature>
<dbReference type="GO" id="GO:1990281">
    <property type="term" value="C:efflux pump complex"/>
    <property type="evidence" value="ECO:0007669"/>
    <property type="project" value="TreeGrafter"/>
</dbReference>
<evidence type="ECO:0000259" key="7">
    <source>
        <dbReference type="Pfam" id="PF25954"/>
    </source>
</evidence>
<evidence type="ECO:0000313" key="10">
    <source>
        <dbReference type="Proteomes" id="UP000290174"/>
    </source>
</evidence>
<dbReference type="InterPro" id="IPR058792">
    <property type="entry name" value="Beta-barrel_RND_2"/>
</dbReference>
<dbReference type="RefSeq" id="WP_128957084.1">
    <property type="nucleotide sequence ID" value="NZ_RKMK01000060.1"/>
</dbReference>
<sequence>MTNQSSDPIHHVRTPRAAKALAAATVLVSIALTGCNDHAAQTATRATLVRTTIVQPRDRQAAITLTGEVQARFRADLSFRVSGRVIARTVDVGAHVNEGDVLARLDPAEQQADVDAATAAVASAEAQLRVAKATFERQKALIASGFTTRTVYDQAQEGLRTAEGVLEAAKAQLGTSRDALGYTVLRAEADGVITARNLEVGQVVPAAQPVFSLAQDGERDAVFEVYESVFLGQTDSRRVTLALVSDPSVTATGEVREISPVIDAKSSTIRVKVSIENPPAAMTLGSAVAGTVEVKAQQEITLPWSALMAAGSKPAVWTVDPRTQTASLKPVTVGAYEAGQVLIKAGLEPGERVVIDGGKLLSIGQSVTEVGGRS</sequence>
<keyword evidence="4" id="KW-0175">Coiled coil</keyword>
<organism evidence="9 10">
    <name type="scientific">Bradyrhizobium zhanjiangense</name>
    <dbReference type="NCBI Taxonomy" id="1325107"/>
    <lineage>
        <taxon>Bacteria</taxon>
        <taxon>Pseudomonadati</taxon>
        <taxon>Pseudomonadota</taxon>
        <taxon>Alphaproteobacteria</taxon>
        <taxon>Hyphomicrobiales</taxon>
        <taxon>Nitrobacteraceae</taxon>
        <taxon>Bradyrhizobium</taxon>
    </lineage>
</organism>
<comment type="similarity">
    <text evidence="2">Belongs to the membrane fusion protein (MFP) (TC 8.A.1) family.</text>
</comment>
<dbReference type="GO" id="GO:0015562">
    <property type="term" value="F:efflux transmembrane transporter activity"/>
    <property type="evidence" value="ECO:0007669"/>
    <property type="project" value="TreeGrafter"/>
</dbReference>
<evidence type="ECO:0000256" key="3">
    <source>
        <dbReference type="ARBA" id="ARBA00022448"/>
    </source>
</evidence>
<dbReference type="Gene3D" id="2.40.420.20">
    <property type="match status" value="1"/>
</dbReference>
<feature type="coiled-coil region" evidence="4">
    <location>
        <begin position="114"/>
        <end position="172"/>
    </location>
</feature>
<dbReference type="EMBL" id="RKMK01000060">
    <property type="protein sequence ID" value="RXG85249.1"/>
    <property type="molecule type" value="Genomic_DNA"/>
</dbReference>
<evidence type="ECO:0000259" key="6">
    <source>
        <dbReference type="Pfam" id="PF25917"/>
    </source>
</evidence>
<dbReference type="Pfam" id="PF25917">
    <property type="entry name" value="BSH_RND"/>
    <property type="match status" value="1"/>
</dbReference>
<evidence type="ECO:0000259" key="8">
    <source>
        <dbReference type="Pfam" id="PF25967"/>
    </source>
</evidence>
<feature type="domain" description="Multidrug resistance protein MdtA-like alpha-helical hairpin" evidence="5">
    <location>
        <begin position="115"/>
        <end position="183"/>
    </location>
</feature>
<dbReference type="PANTHER" id="PTHR30469">
    <property type="entry name" value="MULTIDRUG RESISTANCE PROTEIN MDTA"/>
    <property type="match status" value="1"/>
</dbReference>